<dbReference type="InterPro" id="IPR017166">
    <property type="entry name" value="UCP037290"/>
</dbReference>
<sequence>MARSDPLIAPHAVSCSALGTASGTAQRTAQIAAPEVLHPSLWLASQLAQSTDRCVDTGYPALSTQLPGGGWPTGTLFELLLPQPGVGELRLLRPALTKVAAAGRPIVMLQPPHAPQALALAALGIDPAQLIWIRNTGKSTDALWAAEQILRSGCCGALLLWQQHVRGEALRRLHLAAQSGDTLFCLLRPLAAAQDASPAPLRLSLRAAAGGMEIGFIKRRGPQREAPLFLPLTPSLLQRHATMDRPASAPAPARSVLPALVG</sequence>
<dbReference type="EMBL" id="CP038026">
    <property type="protein sequence ID" value="QBQ36347.1"/>
    <property type="molecule type" value="Genomic_DNA"/>
</dbReference>
<dbReference type="Proteomes" id="UP000619512">
    <property type="component" value="Unassembled WGS sequence"/>
</dbReference>
<gene>
    <name evidence="2" type="primary">imuA</name>
    <name evidence="2" type="ORF">E1742_09385</name>
    <name evidence="1" type="ORF">GCM10007388_05610</name>
</gene>
<dbReference type="OrthoDB" id="9811176at2"/>
<reference evidence="1" key="1">
    <citation type="journal article" date="2014" name="Int. J. Syst. Evol. Microbiol.">
        <title>Complete genome sequence of Corynebacterium casei LMG S-19264T (=DSM 44701T), isolated from a smear-ripened cheese.</title>
        <authorList>
            <consortium name="US DOE Joint Genome Institute (JGI-PGF)"/>
            <person name="Walter F."/>
            <person name="Albersmeier A."/>
            <person name="Kalinowski J."/>
            <person name="Ruckert C."/>
        </authorList>
    </citation>
    <scope>NUCLEOTIDE SEQUENCE</scope>
    <source>
        <strain evidence="1">KCTC 12344</strain>
    </source>
</reference>
<proteinExistence type="predicted"/>
<dbReference type="NCBIfam" id="NF033429">
    <property type="entry name" value="ImuA_translesion"/>
    <property type="match status" value="1"/>
</dbReference>
<accession>A0A4P7BEF0</accession>
<organism evidence="1 4">
    <name type="scientific">Pseudoduganella plicata</name>
    <dbReference type="NCBI Taxonomy" id="321984"/>
    <lineage>
        <taxon>Bacteria</taxon>
        <taxon>Pseudomonadati</taxon>
        <taxon>Pseudomonadota</taxon>
        <taxon>Betaproteobacteria</taxon>
        <taxon>Burkholderiales</taxon>
        <taxon>Oxalobacteraceae</taxon>
        <taxon>Telluria group</taxon>
        <taxon>Pseudoduganella</taxon>
    </lineage>
</organism>
<dbReference type="EMBL" id="BMWW01000001">
    <property type="protein sequence ID" value="GGY75918.1"/>
    <property type="molecule type" value="Genomic_DNA"/>
</dbReference>
<evidence type="ECO:0000313" key="4">
    <source>
        <dbReference type="Proteomes" id="UP000619512"/>
    </source>
</evidence>
<evidence type="ECO:0000313" key="1">
    <source>
        <dbReference type="EMBL" id="GGY75918.1"/>
    </source>
</evidence>
<keyword evidence="3" id="KW-1185">Reference proteome</keyword>
<reference evidence="1" key="3">
    <citation type="submission" date="2022-12" db="EMBL/GenBank/DDBJ databases">
        <authorList>
            <person name="Sun Q."/>
            <person name="Kim S."/>
        </authorList>
    </citation>
    <scope>NUCLEOTIDE SEQUENCE</scope>
    <source>
        <strain evidence="1">KCTC 12344</strain>
    </source>
</reference>
<dbReference type="InterPro" id="IPR047610">
    <property type="entry name" value="ImuA_translesion"/>
</dbReference>
<dbReference type="Proteomes" id="UP000294359">
    <property type="component" value="Chromosome"/>
</dbReference>
<protein>
    <submittedName>
        <fullName evidence="2">Translesion DNA synthesis-associated protein ImuA</fullName>
    </submittedName>
</protein>
<evidence type="ECO:0000313" key="2">
    <source>
        <dbReference type="EMBL" id="QBQ36347.1"/>
    </source>
</evidence>
<dbReference type="PIRSF" id="PIRSF037290">
    <property type="entry name" value="UCP037290"/>
    <property type="match status" value="1"/>
</dbReference>
<reference evidence="2 3" key="2">
    <citation type="submission" date="2019-03" db="EMBL/GenBank/DDBJ databases">
        <title>Draft Genome Sequences of Six Type Strains of the Genus Massilia.</title>
        <authorList>
            <person name="Miess H."/>
            <person name="Frediansyhah A."/>
            <person name="Gross H."/>
        </authorList>
    </citation>
    <scope>NUCLEOTIDE SEQUENCE [LARGE SCALE GENOMIC DNA]</scope>
    <source>
        <strain evidence="2 3">DSM 17505</strain>
    </source>
</reference>
<dbReference type="AlphaFoldDB" id="A0A4P7BEF0"/>
<name>A0A4P7BEF0_9BURK</name>
<dbReference type="SUPFAM" id="SSF52540">
    <property type="entry name" value="P-loop containing nucleoside triphosphate hydrolases"/>
    <property type="match status" value="1"/>
</dbReference>
<dbReference type="RefSeq" id="WP_134384631.1">
    <property type="nucleotide sequence ID" value="NZ_BMWW01000001.1"/>
</dbReference>
<evidence type="ECO:0000313" key="3">
    <source>
        <dbReference type="Proteomes" id="UP000294359"/>
    </source>
</evidence>
<dbReference type="InterPro" id="IPR027417">
    <property type="entry name" value="P-loop_NTPase"/>
</dbReference>
<dbReference type="Gene3D" id="3.40.50.300">
    <property type="entry name" value="P-loop containing nucleotide triphosphate hydrolases"/>
    <property type="match status" value="1"/>
</dbReference>